<dbReference type="Proteomes" id="UP001560045">
    <property type="component" value="Unassembled WGS sequence"/>
</dbReference>
<dbReference type="InterPro" id="IPR003749">
    <property type="entry name" value="ThiS/MoaD-like"/>
</dbReference>
<name>A0ABV3XJT5_9ACTN</name>
<protein>
    <submittedName>
        <fullName evidence="1">MoaD/ThiS family protein</fullName>
    </submittedName>
</protein>
<keyword evidence="2" id="KW-1185">Reference proteome</keyword>
<comment type="caution">
    <text evidence="1">The sequence shown here is derived from an EMBL/GenBank/DDBJ whole genome shotgun (WGS) entry which is preliminary data.</text>
</comment>
<gene>
    <name evidence="1" type="ORF">ABQ292_16855</name>
</gene>
<dbReference type="InterPro" id="IPR016155">
    <property type="entry name" value="Mopterin_synth/thiamin_S_b"/>
</dbReference>
<accession>A0ABV3XJT5</accession>
<organism evidence="1 2">
    <name type="scientific">Geodermatophilus maliterrae</name>
    <dbReference type="NCBI Taxonomy" id="3162531"/>
    <lineage>
        <taxon>Bacteria</taxon>
        <taxon>Bacillati</taxon>
        <taxon>Actinomycetota</taxon>
        <taxon>Actinomycetes</taxon>
        <taxon>Geodermatophilales</taxon>
        <taxon>Geodermatophilaceae</taxon>
        <taxon>Geodermatophilus</taxon>
    </lineage>
</organism>
<dbReference type="EMBL" id="JBFNXQ010000057">
    <property type="protein sequence ID" value="MEX5720035.1"/>
    <property type="molecule type" value="Genomic_DNA"/>
</dbReference>
<reference evidence="1 2" key="1">
    <citation type="submission" date="2024-06" db="EMBL/GenBank/DDBJ databases">
        <title>Draft genome sequence of Geodermatophilus badlandi, a novel member of the Geodermatophilaceae isolated from badland sedimentary rocks in the Red desert, Wyoming, USA.</title>
        <authorList>
            <person name="Ben Tekaya S."/>
            <person name="Nouioui I."/>
            <person name="Flores G.M."/>
            <person name="Shaal M.N."/>
            <person name="Bredoire F."/>
            <person name="Basile F."/>
            <person name="Van Diepen L."/>
            <person name="Ward N.L."/>
        </authorList>
    </citation>
    <scope>NUCLEOTIDE SEQUENCE [LARGE SCALE GENOMIC DNA]</scope>
    <source>
        <strain evidence="1 2">WL48A</strain>
    </source>
</reference>
<dbReference type="InterPro" id="IPR012675">
    <property type="entry name" value="Beta-grasp_dom_sf"/>
</dbReference>
<dbReference type="Pfam" id="PF02597">
    <property type="entry name" value="ThiS"/>
    <property type="match status" value="1"/>
</dbReference>
<dbReference type="SUPFAM" id="SSF54285">
    <property type="entry name" value="MoaD/ThiS"/>
    <property type="match status" value="1"/>
</dbReference>
<evidence type="ECO:0000313" key="1">
    <source>
        <dbReference type="EMBL" id="MEX5720035.1"/>
    </source>
</evidence>
<evidence type="ECO:0000313" key="2">
    <source>
        <dbReference type="Proteomes" id="UP001560045"/>
    </source>
</evidence>
<dbReference type="RefSeq" id="WP_369208463.1">
    <property type="nucleotide sequence ID" value="NZ_JBFNXQ010000057.1"/>
</dbReference>
<sequence length="87" mass="9555">MVTIVLPTGWTGGRTEFEGTAGLLPEVIRRFADSHPEYRRRLLGPETELLRYINYCVDDDLVPRHARSETTVPAGSTVTVIAPMAGG</sequence>
<dbReference type="Gene3D" id="3.10.20.30">
    <property type="match status" value="1"/>
</dbReference>
<proteinExistence type="predicted"/>